<comment type="similarity">
    <text evidence="9">Belongs to the DnaJ family.</text>
</comment>
<evidence type="ECO:0000256" key="10">
    <source>
        <dbReference type="PROSITE-ProRule" id="PRU00546"/>
    </source>
</evidence>
<evidence type="ECO:0000313" key="14">
    <source>
        <dbReference type="EMBL" id="MDM5146983.1"/>
    </source>
</evidence>
<reference evidence="14" key="2">
    <citation type="journal article" date="2023" name="Microbiome">
        <title>Synthase-selected sorting approach identifies a beta-lactone synthase in a nudibranch symbiotic bacterium.</title>
        <authorList>
            <person name="Dzunkova M."/>
            <person name="La Clair J.J."/>
            <person name="Tyml T."/>
            <person name="Doud D."/>
            <person name="Schulz F."/>
            <person name="Piquer-Esteban S."/>
            <person name="Porcel Sanchis D."/>
            <person name="Osborn A."/>
            <person name="Robinson D."/>
            <person name="Louie K.B."/>
            <person name="Bowen B.P."/>
            <person name="Bowers R.M."/>
            <person name="Lee J."/>
            <person name="Arnau V."/>
            <person name="Diaz-Villanueva W."/>
            <person name="Stepanauskas R."/>
            <person name="Gosliner T."/>
            <person name="Date S.V."/>
            <person name="Northen T.R."/>
            <person name="Cheng J.F."/>
            <person name="Burkart M.D."/>
            <person name="Woyke T."/>
        </authorList>
    </citation>
    <scope>NUCLEOTIDE SEQUENCE</scope>
    <source>
        <strain evidence="14">Df01</strain>
    </source>
</reference>
<keyword evidence="1 9" id="KW-0963">Cytoplasm</keyword>
<organism evidence="14 15">
    <name type="scientific">Candidatus Doriopsillibacter californiensis</name>
    <dbReference type="NCBI Taxonomy" id="2970740"/>
    <lineage>
        <taxon>Bacteria</taxon>
        <taxon>Pseudomonadati</taxon>
        <taxon>Pseudomonadota</taxon>
        <taxon>Gammaproteobacteria</taxon>
        <taxon>Candidatus Tethybacterales</taxon>
        <taxon>Candidatus Persebacteraceae</taxon>
        <taxon>Candidatus Doriopsillibacter</taxon>
    </lineage>
</organism>
<dbReference type="InterPro" id="IPR036410">
    <property type="entry name" value="HSP_DnaJ_Cys-rich_dom_sf"/>
</dbReference>
<feature type="binding site" evidence="9">
    <location>
        <position position="181"/>
    </location>
    <ligand>
        <name>Zn(2+)</name>
        <dbReference type="ChEBI" id="CHEBI:29105"/>
        <label>2</label>
    </ligand>
</feature>
<feature type="repeat" description="CXXCXGXG motif" evidence="9">
    <location>
        <begin position="159"/>
        <end position="166"/>
    </location>
</feature>
<feature type="repeat" description="CXXCXGXG motif" evidence="9">
    <location>
        <begin position="181"/>
        <end position="188"/>
    </location>
</feature>
<feature type="repeat" description="CXXCXGXG motif" evidence="9">
    <location>
        <begin position="142"/>
        <end position="149"/>
    </location>
</feature>
<evidence type="ECO:0000256" key="8">
    <source>
        <dbReference type="ARBA" id="ARBA00023186"/>
    </source>
</evidence>
<sequence>MSKPDYYQTLGVERGADKNTIKRSYRRLAMKYHPDRNAGDKTSEEKFKQVQEAYDMLSDSEKREAYDRFGHNAFDGAGAGAAGGGADFSNVFNDLFSDFFGGAAGSRGQSQARQRVLAIQLSFSESITGCQKELKINEPVPCDGCGGNGIEPGSKPQECPTCRGAGQMRVNRGFFTLQQTCNDCGGAGKIITSPCKRCNGRGNQKSSRTVTVKIPAGIQDGETIRLNINGTQNAQYYLRTQVAPHPLFERDGDNLHISIPVSIVVAALGGQVETPTATGGKVKIAVPPETQTGAILRLRGRGAPSPRNAVAGDMLCHIVVETPVSLSETQKQLLRDFDDSLKNKRSRHAPKEKSWLEKAKQLFSDD</sequence>
<dbReference type="PROSITE" id="PS50076">
    <property type="entry name" value="DNAJ_2"/>
    <property type="match status" value="1"/>
</dbReference>
<feature type="domain" description="J" evidence="12">
    <location>
        <begin position="5"/>
        <end position="70"/>
    </location>
</feature>
<protein>
    <recommendedName>
        <fullName evidence="9">Chaperone protein DnaJ</fullName>
    </recommendedName>
</protein>
<dbReference type="PANTHER" id="PTHR43096:SF48">
    <property type="entry name" value="CHAPERONE PROTEIN DNAJ"/>
    <property type="match status" value="1"/>
</dbReference>
<feature type="binding site" evidence="9">
    <location>
        <position position="184"/>
    </location>
    <ligand>
        <name>Zn(2+)</name>
        <dbReference type="ChEBI" id="CHEBI:29105"/>
        <label>2</label>
    </ligand>
</feature>
<dbReference type="PROSITE" id="PS00636">
    <property type="entry name" value="DNAJ_1"/>
    <property type="match status" value="1"/>
</dbReference>
<evidence type="ECO:0000259" key="13">
    <source>
        <dbReference type="PROSITE" id="PS51188"/>
    </source>
</evidence>
<dbReference type="InterPro" id="IPR002939">
    <property type="entry name" value="DnaJ_C"/>
</dbReference>
<evidence type="ECO:0000256" key="9">
    <source>
        <dbReference type="HAMAP-Rule" id="MF_01152"/>
    </source>
</evidence>
<dbReference type="Gene3D" id="1.10.287.110">
    <property type="entry name" value="DnaJ domain"/>
    <property type="match status" value="1"/>
</dbReference>
<feature type="region of interest" description="Disordered" evidence="11">
    <location>
        <begin position="340"/>
        <end position="366"/>
    </location>
</feature>
<dbReference type="InterPro" id="IPR036869">
    <property type="entry name" value="J_dom_sf"/>
</dbReference>
<dbReference type="Pfam" id="PF00226">
    <property type="entry name" value="DnaJ"/>
    <property type="match status" value="1"/>
</dbReference>
<dbReference type="Proteomes" id="UP001168167">
    <property type="component" value="Unassembled WGS sequence"/>
</dbReference>
<dbReference type="Pfam" id="PF00684">
    <property type="entry name" value="DnaJ_CXXCXGXG"/>
    <property type="match status" value="1"/>
</dbReference>
<dbReference type="PANTHER" id="PTHR43096">
    <property type="entry name" value="DNAJ HOMOLOG 1, MITOCHONDRIAL-RELATED"/>
    <property type="match status" value="1"/>
</dbReference>
<keyword evidence="4 9" id="KW-0677">Repeat</keyword>
<feature type="binding site" evidence="9">
    <location>
        <position position="145"/>
    </location>
    <ligand>
        <name>Zn(2+)</name>
        <dbReference type="ChEBI" id="CHEBI:29105"/>
        <label>1</label>
    </ligand>
</feature>
<name>A0ABT7QJV4_9GAMM</name>
<feature type="binding site" evidence="9">
    <location>
        <position position="198"/>
    </location>
    <ligand>
        <name>Zn(2+)</name>
        <dbReference type="ChEBI" id="CHEBI:29105"/>
        <label>1</label>
    </ligand>
</feature>
<feature type="domain" description="CR-type" evidence="13">
    <location>
        <begin position="129"/>
        <end position="207"/>
    </location>
</feature>
<dbReference type="CDD" id="cd10747">
    <property type="entry name" value="DnaJ_C"/>
    <property type="match status" value="1"/>
</dbReference>
<dbReference type="SMART" id="SM00271">
    <property type="entry name" value="DnaJ"/>
    <property type="match status" value="1"/>
</dbReference>
<evidence type="ECO:0000256" key="1">
    <source>
        <dbReference type="ARBA" id="ARBA00022490"/>
    </source>
</evidence>
<evidence type="ECO:0000256" key="3">
    <source>
        <dbReference type="ARBA" id="ARBA00022723"/>
    </source>
</evidence>
<gene>
    <name evidence="9" type="primary">dnaJ</name>
    <name evidence="14" type="ORF">NQX30_01090</name>
</gene>
<keyword evidence="3 9" id="KW-0479">Metal-binding</keyword>
<dbReference type="SUPFAM" id="SSF46565">
    <property type="entry name" value="Chaperone J-domain"/>
    <property type="match status" value="1"/>
</dbReference>
<feature type="binding site" evidence="9">
    <location>
        <position position="195"/>
    </location>
    <ligand>
        <name>Zn(2+)</name>
        <dbReference type="ChEBI" id="CHEBI:29105"/>
        <label>1</label>
    </ligand>
</feature>
<dbReference type="Gene3D" id="2.10.230.10">
    <property type="entry name" value="Heat shock protein DnaJ, cysteine-rich domain"/>
    <property type="match status" value="1"/>
</dbReference>
<keyword evidence="2 9" id="KW-0235">DNA replication</keyword>
<comment type="cofactor">
    <cofactor evidence="9">
        <name>Zn(2+)</name>
        <dbReference type="ChEBI" id="CHEBI:29105"/>
    </cofactor>
    <text evidence="9">Binds 2 Zn(2+) ions per monomer.</text>
</comment>
<dbReference type="PRINTS" id="PR00625">
    <property type="entry name" value="JDOMAIN"/>
</dbReference>
<dbReference type="InterPro" id="IPR018253">
    <property type="entry name" value="DnaJ_domain_CS"/>
</dbReference>
<proteinExistence type="inferred from homology"/>
<feature type="repeat" description="CXXCXGXG motif" evidence="9">
    <location>
        <begin position="195"/>
        <end position="202"/>
    </location>
</feature>
<evidence type="ECO:0000256" key="7">
    <source>
        <dbReference type="ARBA" id="ARBA00023016"/>
    </source>
</evidence>
<evidence type="ECO:0000256" key="4">
    <source>
        <dbReference type="ARBA" id="ARBA00022737"/>
    </source>
</evidence>
<evidence type="ECO:0000259" key="12">
    <source>
        <dbReference type="PROSITE" id="PS50076"/>
    </source>
</evidence>
<dbReference type="EMBL" id="JANQAO010000001">
    <property type="protein sequence ID" value="MDM5146983.1"/>
    <property type="molecule type" value="Genomic_DNA"/>
</dbReference>
<keyword evidence="15" id="KW-1185">Reference proteome</keyword>
<dbReference type="InterPro" id="IPR001623">
    <property type="entry name" value="DnaJ_domain"/>
</dbReference>
<dbReference type="Pfam" id="PF01556">
    <property type="entry name" value="DnaJ_C"/>
    <property type="match status" value="1"/>
</dbReference>
<accession>A0ABT7QJV4</accession>
<feature type="binding site" evidence="9">
    <location>
        <position position="142"/>
    </location>
    <ligand>
        <name>Zn(2+)</name>
        <dbReference type="ChEBI" id="CHEBI:29105"/>
        <label>1</label>
    </ligand>
</feature>
<evidence type="ECO:0000256" key="6">
    <source>
        <dbReference type="ARBA" id="ARBA00022833"/>
    </source>
</evidence>
<reference evidence="14" key="1">
    <citation type="submission" date="2022-08" db="EMBL/GenBank/DDBJ databases">
        <authorList>
            <person name="Dzunkova M."/>
            <person name="La Clair J."/>
            <person name="Tyml T."/>
            <person name="Doud D."/>
            <person name="Schulz F."/>
            <person name="Piquer S."/>
            <person name="Porcel Sanchis D."/>
            <person name="Osborn A."/>
            <person name="Robinson D."/>
            <person name="Louie K.B."/>
            <person name="Bowen B.P."/>
            <person name="Bowers R."/>
            <person name="Lee J."/>
            <person name="Arnau Llombart V."/>
            <person name="Diaz Villanueva W."/>
            <person name="Gosliner T."/>
            <person name="Northen T."/>
            <person name="Cheng J.-F."/>
            <person name="Burkart M.D."/>
            <person name="Woyke T."/>
        </authorList>
    </citation>
    <scope>NUCLEOTIDE SEQUENCE</scope>
    <source>
        <strain evidence="14">Df01</strain>
    </source>
</reference>
<comment type="subunit">
    <text evidence="9">Homodimer.</text>
</comment>
<keyword evidence="7 9" id="KW-0346">Stress response</keyword>
<dbReference type="InterPro" id="IPR012724">
    <property type="entry name" value="DnaJ"/>
</dbReference>
<dbReference type="CDD" id="cd10719">
    <property type="entry name" value="DnaJ_zf"/>
    <property type="match status" value="1"/>
</dbReference>
<comment type="subcellular location">
    <subcellularLocation>
        <location evidence="9">Cytoplasm</location>
    </subcellularLocation>
</comment>
<dbReference type="CDD" id="cd06257">
    <property type="entry name" value="DnaJ"/>
    <property type="match status" value="1"/>
</dbReference>
<keyword evidence="8 9" id="KW-0143">Chaperone</keyword>
<evidence type="ECO:0000256" key="11">
    <source>
        <dbReference type="SAM" id="MobiDB-lite"/>
    </source>
</evidence>
<comment type="domain">
    <text evidence="9">The J domain is necessary and sufficient to stimulate DnaK ATPase activity. Zinc center 1 plays an important role in the autonomous, DnaK-independent chaperone activity of DnaJ. Zinc center 2 is essential for interaction with DnaK and for DnaJ activity.</text>
</comment>
<dbReference type="SUPFAM" id="SSF49493">
    <property type="entry name" value="HSP40/DnaJ peptide-binding domain"/>
    <property type="match status" value="2"/>
</dbReference>
<feature type="binding site" evidence="9">
    <location>
        <position position="159"/>
    </location>
    <ligand>
        <name>Zn(2+)</name>
        <dbReference type="ChEBI" id="CHEBI:29105"/>
        <label>2</label>
    </ligand>
</feature>
<evidence type="ECO:0000313" key="15">
    <source>
        <dbReference type="Proteomes" id="UP001168167"/>
    </source>
</evidence>
<feature type="binding site" evidence="9">
    <location>
        <position position="162"/>
    </location>
    <ligand>
        <name>Zn(2+)</name>
        <dbReference type="ChEBI" id="CHEBI:29105"/>
        <label>2</label>
    </ligand>
</feature>
<dbReference type="InterPro" id="IPR001305">
    <property type="entry name" value="HSP_DnaJ_Cys-rich_dom"/>
</dbReference>
<dbReference type="SUPFAM" id="SSF57938">
    <property type="entry name" value="DnaJ/Hsp40 cysteine-rich domain"/>
    <property type="match status" value="1"/>
</dbReference>
<comment type="function">
    <text evidence="9">Participates actively in the response to hyperosmotic and heat shock by preventing the aggregation of stress-denatured proteins and by disaggregating proteins, also in an autonomous, DnaK-independent fashion. Unfolded proteins bind initially to DnaJ; upon interaction with the DnaJ-bound protein, DnaK hydrolyzes its bound ATP, resulting in the formation of a stable complex. GrpE releases ADP from DnaK; ATP binding to DnaK triggers the release of the substrate protein, thus completing the reaction cycle. Several rounds of ATP-dependent interactions between DnaJ, DnaK and GrpE are required for fully efficient folding. Also involved, together with DnaK and GrpE, in the DNA replication of plasmids through activation of initiation proteins.</text>
</comment>
<feature type="compositionally biased region" description="Basic and acidic residues" evidence="11">
    <location>
        <begin position="349"/>
        <end position="360"/>
    </location>
</feature>
<evidence type="ECO:0000256" key="2">
    <source>
        <dbReference type="ARBA" id="ARBA00022705"/>
    </source>
</evidence>
<keyword evidence="5 9" id="KW-0863">Zinc-finger</keyword>
<dbReference type="Gene3D" id="2.60.260.20">
    <property type="entry name" value="Urease metallochaperone UreE, N-terminal domain"/>
    <property type="match status" value="2"/>
</dbReference>
<dbReference type="PROSITE" id="PS51188">
    <property type="entry name" value="ZF_CR"/>
    <property type="match status" value="1"/>
</dbReference>
<dbReference type="HAMAP" id="MF_01152">
    <property type="entry name" value="DnaJ"/>
    <property type="match status" value="1"/>
</dbReference>
<evidence type="ECO:0000256" key="5">
    <source>
        <dbReference type="ARBA" id="ARBA00022771"/>
    </source>
</evidence>
<keyword evidence="6 9" id="KW-0862">Zinc</keyword>
<dbReference type="NCBIfam" id="NF008035">
    <property type="entry name" value="PRK10767.1"/>
    <property type="match status" value="1"/>
</dbReference>
<comment type="caution">
    <text evidence="14">The sequence shown here is derived from an EMBL/GenBank/DDBJ whole genome shotgun (WGS) entry which is preliminary data.</text>
</comment>
<dbReference type="InterPro" id="IPR008971">
    <property type="entry name" value="HSP40/DnaJ_pept-bd"/>
</dbReference>
<feature type="zinc finger region" description="CR-type" evidence="10">
    <location>
        <begin position="129"/>
        <end position="207"/>
    </location>
</feature>